<sequence>LHLSFLLYTRVENSIDNDSFKAAARMIAFIPLLLLSLATSVMGVHPTCDELGFTGEQICSDCDVLAQYVKDEELVAECKACCAKDQVSVKYTKAELLVDQWRISALQQIKDFIDKRSSSYAPQLKVIYSSNAAPRLRLTGPSGTETIRIDNWRASAIAEFLDERLDRGGSSKGAVA</sequence>
<feature type="non-terminal residue" evidence="8">
    <location>
        <position position="176"/>
    </location>
</feature>
<dbReference type="EMBL" id="BNCO01000079">
    <property type="protein sequence ID" value="GIL65908.1"/>
    <property type="molecule type" value="Genomic_DNA"/>
</dbReference>
<name>A0A8J4BPT0_9CHLO</name>
<dbReference type="SUPFAM" id="SSF52833">
    <property type="entry name" value="Thioredoxin-like"/>
    <property type="match status" value="1"/>
</dbReference>
<dbReference type="Proteomes" id="UP000747399">
    <property type="component" value="Unassembled WGS sequence"/>
</dbReference>
<comment type="caution">
    <text evidence="8">The sequence shown here is derived from an EMBL/GenBank/DDBJ whole genome shotgun (WGS) entry which is preliminary data.</text>
</comment>
<dbReference type="InterPro" id="IPR036249">
    <property type="entry name" value="Thioredoxin-like_sf"/>
</dbReference>
<evidence type="ECO:0000256" key="5">
    <source>
        <dbReference type="ARBA" id="ARBA00022933"/>
    </source>
</evidence>
<dbReference type="InterPro" id="IPR038219">
    <property type="entry name" value="Sep15/SelM_sf"/>
</dbReference>
<evidence type="ECO:0000313" key="8">
    <source>
        <dbReference type="EMBL" id="GIL65908.1"/>
    </source>
</evidence>
<evidence type="ECO:0000313" key="9">
    <source>
        <dbReference type="Proteomes" id="UP000747399"/>
    </source>
</evidence>
<evidence type="ECO:0000259" key="7">
    <source>
        <dbReference type="Pfam" id="PF08806"/>
    </source>
</evidence>
<keyword evidence="3" id="KW-0732">Signal</keyword>
<protein>
    <recommendedName>
        <fullName evidence="6">Selenoprotein F</fullName>
    </recommendedName>
</protein>
<dbReference type="InterPro" id="IPR014912">
    <property type="entry name" value="Sep15_SelM_dom"/>
</dbReference>
<keyword evidence="4" id="KW-0256">Endoplasmic reticulum</keyword>
<dbReference type="GO" id="GO:0016491">
    <property type="term" value="F:oxidoreductase activity"/>
    <property type="evidence" value="ECO:0007669"/>
    <property type="project" value="TreeGrafter"/>
</dbReference>
<organism evidence="8 9">
    <name type="scientific">Volvox africanus</name>
    <dbReference type="NCBI Taxonomy" id="51714"/>
    <lineage>
        <taxon>Eukaryota</taxon>
        <taxon>Viridiplantae</taxon>
        <taxon>Chlorophyta</taxon>
        <taxon>core chlorophytes</taxon>
        <taxon>Chlorophyceae</taxon>
        <taxon>CS clade</taxon>
        <taxon>Chlamydomonadales</taxon>
        <taxon>Volvocaceae</taxon>
        <taxon>Volvox</taxon>
    </lineage>
</organism>
<keyword evidence="9" id="KW-1185">Reference proteome</keyword>
<proteinExistence type="inferred from homology"/>
<feature type="domain" description="Selenoprotein F/M" evidence="7">
    <location>
        <begin position="98"/>
        <end position="165"/>
    </location>
</feature>
<keyword evidence="5" id="KW-0712">Selenocysteine</keyword>
<evidence type="ECO:0000256" key="2">
    <source>
        <dbReference type="ARBA" id="ARBA00005742"/>
    </source>
</evidence>
<evidence type="ECO:0000256" key="1">
    <source>
        <dbReference type="ARBA" id="ARBA00004319"/>
    </source>
</evidence>
<dbReference type="Pfam" id="PF08806">
    <property type="entry name" value="Sep15_SelM"/>
    <property type="match status" value="1"/>
</dbReference>
<dbReference type="GO" id="GO:0005788">
    <property type="term" value="C:endoplasmic reticulum lumen"/>
    <property type="evidence" value="ECO:0007669"/>
    <property type="project" value="UniProtKB-SubCell"/>
</dbReference>
<dbReference type="PANTHER" id="PTHR13077:SF6">
    <property type="entry name" value="SELENOPROTEIN F"/>
    <property type="match status" value="1"/>
</dbReference>
<evidence type="ECO:0000256" key="6">
    <source>
        <dbReference type="ARBA" id="ARBA00040775"/>
    </source>
</evidence>
<evidence type="ECO:0000256" key="4">
    <source>
        <dbReference type="ARBA" id="ARBA00022824"/>
    </source>
</evidence>
<dbReference type="Gene3D" id="3.40.30.50">
    <property type="entry name" value="Sep15/SelM thioredoxin-like domain, active-site redox motif"/>
    <property type="match status" value="1"/>
</dbReference>
<evidence type="ECO:0000256" key="3">
    <source>
        <dbReference type="ARBA" id="ARBA00022729"/>
    </source>
</evidence>
<dbReference type="AlphaFoldDB" id="A0A8J4BPT0"/>
<comment type="subcellular location">
    <subcellularLocation>
        <location evidence="1">Endoplasmic reticulum lumen</location>
    </subcellularLocation>
</comment>
<gene>
    <name evidence="8" type="ORF">Vafri_19544</name>
</gene>
<dbReference type="InterPro" id="IPR039992">
    <property type="entry name" value="Sep15_SelM"/>
</dbReference>
<dbReference type="PANTHER" id="PTHR13077">
    <property type="entry name" value="SELENOPROTEIN F"/>
    <property type="match status" value="1"/>
</dbReference>
<accession>A0A8J4BPT0</accession>
<comment type="similarity">
    <text evidence="2">Belongs to the selenoprotein M/F family.</text>
</comment>
<reference evidence="8" key="1">
    <citation type="journal article" date="2021" name="Proc. Natl. Acad. Sci. U.S.A.">
        <title>Three genomes in the algal genus Volvox reveal the fate of a haploid sex-determining region after a transition to homothallism.</title>
        <authorList>
            <person name="Yamamoto K."/>
            <person name="Hamaji T."/>
            <person name="Kawai-Toyooka H."/>
            <person name="Matsuzaki R."/>
            <person name="Takahashi F."/>
            <person name="Nishimura Y."/>
            <person name="Kawachi M."/>
            <person name="Noguchi H."/>
            <person name="Minakuchi Y."/>
            <person name="Umen J.G."/>
            <person name="Toyoda A."/>
            <person name="Nozaki H."/>
        </authorList>
    </citation>
    <scope>NUCLEOTIDE SEQUENCE</scope>
    <source>
        <strain evidence="8">NIES-3780</strain>
    </source>
</reference>